<proteinExistence type="predicted"/>
<accession>A0A0E9R6V8</accession>
<reference evidence="1" key="1">
    <citation type="submission" date="2014-11" db="EMBL/GenBank/DDBJ databases">
        <authorList>
            <person name="Amaro Gonzalez C."/>
        </authorList>
    </citation>
    <scope>NUCLEOTIDE SEQUENCE</scope>
</reference>
<organism evidence="1">
    <name type="scientific">Anguilla anguilla</name>
    <name type="common">European freshwater eel</name>
    <name type="synonym">Muraena anguilla</name>
    <dbReference type="NCBI Taxonomy" id="7936"/>
    <lineage>
        <taxon>Eukaryota</taxon>
        <taxon>Metazoa</taxon>
        <taxon>Chordata</taxon>
        <taxon>Craniata</taxon>
        <taxon>Vertebrata</taxon>
        <taxon>Euteleostomi</taxon>
        <taxon>Actinopterygii</taxon>
        <taxon>Neopterygii</taxon>
        <taxon>Teleostei</taxon>
        <taxon>Anguilliformes</taxon>
        <taxon>Anguillidae</taxon>
        <taxon>Anguilla</taxon>
    </lineage>
</organism>
<dbReference type="AlphaFoldDB" id="A0A0E9R6V8"/>
<reference evidence="1" key="2">
    <citation type="journal article" date="2015" name="Fish Shellfish Immunol.">
        <title>Early steps in the European eel (Anguilla anguilla)-Vibrio vulnificus interaction in the gills: Role of the RtxA13 toxin.</title>
        <authorList>
            <person name="Callol A."/>
            <person name="Pajuelo D."/>
            <person name="Ebbesson L."/>
            <person name="Teles M."/>
            <person name="MacKenzie S."/>
            <person name="Amaro C."/>
        </authorList>
    </citation>
    <scope>NUCLEOTIDE SEQUENCE</scope>
</reference>
<name>A0A0E9R6V8_ANGAN</name>
<protein>
    <submittedName>
        <fullName evidence="1">Uncharacterized protein</fullName>
    </submittedName>
</protein>
<dbReference type="EMBL" id="GBXM01084494">
    <property type="protein sequence ID" value="JAH24083.1"/>
    <property type="molecule type" value="Transcribed_RNA"/>
</dbReference>
<sequence length="42" mass="4577">MLPGHFSKWVIQQVGGACCHSLYLLTVEKMASLAKKVPCGMI</sequence>
<evidence type="ECO:0000313" key="1">
    <source>
        <dbReference type="EMBL" id="JAH24083.1"/>
    </source>
</evidence>